<dbReference type="GO" id="GO:0030246">
    <property type="term" value="F:carbohydrate binding"/>
    <property type="evidence" value="ECO:0007669"/>
    <property type="project" value="InterPro"/>
</dbReference>
<dbReference type="InterPro" id="IPR014718">
    <property type="entry name" value="GH-type_carb-bd"/>
</dbReference>
<name>A0A4R4ZR73_9ACTN</name>
<comment type="caution">
    <text evidence="1">The sequence shown here is derived from an EMBL/GenBank/DDBJ whole genome shotgun (WGS) entry which is preliminary data.</text>
</comment>
<dbReference type="AlphaFoldDB" id="A0A4R4ZR73"/>
<dbReference type="Gene3D" id="2.70.98.10">
    <property type="match status" value="1"/>
</dbReference>
<evidence type="ECO:0000313" key="1">
    <source>
        <dbReference type="EMBL" id="TDD61471.1"/>
    </source>
</evidence>
<dbReference type="EMBL" id="SMKX01000014">
    <property type="protein sequence ID" value="TDD61471.1"/>
    <property type="molecule type" value="Genomic_DNA"/>
</dbReference>
<dbReference type="InterPro" id="IPR011013">
    <property type="entry name" value="Gal_mutarotase_sf_dom"/>
</dbReference>
<keyword evidence="2" id="KW-1185">Reference proteome</keyword>
<dbReference type="GO" id="GO:0005975">
    <property type="term" value="P:carbohydrate metabolic process"/>
    <property type="evidence" value="ECO:0007669"/>
    <property type="project" value="InterPro"/>
</dbReference>
<dbReference type="RefSeq" id="WP_132166371.1">
    <property type="nucleotide sequence ID" value="NZ_SMKX01000014.1"/>
</dbReference>
<dbReference type="InterPro" id="IPR008183">
    <property type="entry name" value="Aldose_1/G6P_1-epimerase"/>
</dbReference>
<gene>
    <name evidence="1" type="ORF">E1263_07135</name>
</gene>
<dbReference type="Proteomes" id="UP000295124">
    <property type="component" value="Unassembled WGS sequence"/>
</dbReference>
<dbReference type="OrthoDB" id="4739604at2"/>
<sequence length="118" mass="13638">MGKILLPWVDRIDGGKYTFRGADYETPISEHWNNSAIHGLALFLPWTPVRHRRDRLVLEWVLYPQYGCPFTLRFQTEYVLNRSGLSVRPARRSPRLPSGSLVVHRRLRPATSTVSGHD</sequence>
<proteinExistence type="predicted"/>
<dbReference type="Pfam" id="PF01263">
    <property type="entry name" value="Aldose_epim"/>
    <property type="match status" value="1"/>
</dbReference>
<organism evidence="1 2">
    <name type="scientific">Kribbella antibiotica</name>
    <dbReference type="NCBI Taxonomy" id="190195"/>
    <lineage>
        <taxon>Bacteria</taxon>
        <taxon>Bacillati</taxon>
        <taxon>Actinomycetota</taxon>
        <taxon>Actinomycetes</taxon>
        <taxon>Propionibacteriales</taxon>
        <taxon>Kribbellaceae</taxon>
        <taxon>Kribbella</taxon>
    </lineage>
</organism>
<reference evidence="1 2" key="1">
    <citation type="submission" date="2019-03" db="EMBL/GenBank/DDBJ databases">
        <title>Draft genome sequences of novel Actinobacteria.</title>
        <authorList>
            <person name="Sahin N."/>
            <person name="Ay H."/>
            <person name="Saygin H."/>
        </authorList>
    </citation>
    <scope>NUCLEOTIDE SEQUENCE [LARGE SCALE GENOMIC DNA]</scope>
    <source>
        <strain evidence="1 2">JCM 13523</strain>
    </source>
</reference>
<accession>A0A4R4ZR73</accession>
<evidence type="ECO:0000313" key="2">
    <source>
        <dbReference type="Proteomes" id="UP000295124"/>
    </source>
</evidence>
<dbReference type="SUPFAM" id="SSF74650">
    <property type="entry name" value="Galactose mutarotase-like"/>
    <property type="match status" value="1"/>
</dbReference>
<protein>
    <submittedName>
        <fullName evidence="1">Uncharacterized protein</fullName>
    </submittedName>
</protein>
<dbReference type="GO" id="GO:0016853">
    <property type="term" value="F:isomerase activity"/>
    <property type="evidence" value="ECO:0007669"/>
    <property type="project" value="InterPro"/>
</dbReference>